<sequence length="71" mass="8214">MSVPSFDKSAHRHVDKSAHRHVDKSAHRHVDKSAHRHERPLIRQYDLTDPDKVLNVLPGAPLAWKFKKSCQ</sequence>
<feature type="compositionally biased region" description="Basic residues" evidence="1">
    <location>
        <begin position="10"/>
        <end position="38"/>
    </location>
</feature>
<keyword evidence="3" id="KW-1185">Reference proteome</keyword>
<proteinExistence type="predicted"/>
<name>A0ABQ7GXT3_DUNSA</name>
<evidence type="ECO:0008006" key="4">
    <source>
        <dbReference type="Google" id="ProtNLM"/>
    </source>
</evidence>
<organism evidence="2 3">
    <name type="scientific">Dunaliella salina</name>
    <name type="common">Green alga</name>
    <name type="synonym">Protococcus salinus</name>
    <dbReference type="NCBI Taxonomy" id="3046"/>
    <lineage>
        <taxon>Eukaryota</taxon>
        <taxon>Viridiplantae</taxon>
        <taxon>Chlorophyta</taxon>
        <taxon>core chlorophytes</taxon>
        <taxon>Chlorophyceae</taxon>
        <taxon>CS clade</taxon>
        <taxon>Chlamydomonadales</taxon>
        <taxon>Dunaliellaceae</taxon>
        <taxon>Dunaliella</taxon>
    </lineage>
</organism>
<protein>
    <recommendedName>
        <fullName evidence="4">Encoded protein</fullName>
    </recommendedName>
</protein>
<evidence type="ECO:0000313" key="3">
    <source>
        <dbReference type="Proteomes" id="UP000815325"/>
    </source>
</evidence>
<gene>
    <name evidence="2" type="ORF">DUNSADRAFT_811</name>
</gene>
<feature type="region of interest" description="Disordered" evidence="1">
    <location>
        <begin position="1"/>
        <end position="43"/>
    </location>
</feature>
<reference evidence="2" key="1">
    <citation type="submission" date="2017-08" db="EMBL/GenBank/DDBJ databases">
        <authorList>
            <person name="Polle J.E."/>
            <person name="Barry K."/>
            <person name="Cushman J."/>
            <person name="Schmutz J."/>
            <person name="Tran D."/>
            <person name="Hathwaick L.T."/>
            <person name="Yim W.C."/>
            <person name="Jenkins J."/>
            <person name="Mckie-Krisberg Z.M."/>
            <person name="Prochnik S."/>
            <person name="Lindquist E."/>
            <person name="Dockter R.B."/>
            <person name="Adam C."/>
            <person name="Molina H."/>
            <person name="Bunkerborg J."/>
            <person name="Jin E."/>
            <person name="Buchheim M."/>
            <person name="Magnuson J."/>
        </authorList>
    </citation>
    <scope>NUCLEOTIDE SEQUENCE</scope>
    <source>
        <strain evidence="2">CCAP 19/18</strain>
    </source>
</reference>
<comment type="caution">
    <text evidence="2">The sequence shown here is derived from an EMBL/GenBank/DDBJ whole genome shotgun (WGS) entry which is preliminary data.</text>
</comment>
<evidence type="ECO:0000313" key="2">
    <source>
        <dbReference type="EMBL" id="KAF5839409.1"/>
    </source>
</evidence>
<dbReference type="EMBL" id="MU069544">
    <property type="protein sequence ID" value="KAF5839409.1"/>
    <property type="molecule type" value="Genomic_DNA"/>
</dbReference>
<accession>A0ABQ7GXT3</accession>
<evidence type="ECO:0000256" key="1">
    <source>
        <dbReference type="SAM" id="MobiDB-lite"/>
    </source>
</evidence>
<dbReference type="Proteomes" id="UP000815325">
    <property type="component" value="Unassembled WGS sequence"/>
</dbReference>